<dbReference type="Proteomes" id="UP000628017">
    <property type="component" value="Unassembled WGS sequence"/>
</dbReference>
<dbReference type="PANTHER" id="PTHR43130:SF3">
    <property type="entry name" value="HTH-TYPE TRANSCRIPTIONAL REGULATOR RV1931C"/>
    <property type="match status" value="1"/>
</dbReference>
<evidence type="ECO:0000259" key="4">
    <source>
        <dbReference type="PROSITE" id="PS01124"/>
    </source>
</evidence>
<dbReference type="GO" id="GO:0003700">
    <property type="term" value="F:DNA-binding transcription factor activity"/>
    <property type="evidence" value="ECO:0007669"/>
    <property type="project" value="InterPro"/>
</dbReference>
<dbReference type="Pfam" id="PF01965">
    <property type="entry name" value="DJ-1_PfpI"/>
    <property type="match status" value="1"/>
</dbReference>
<keyword evidence="6" id="KW-1185">Reference proteome</keyword>
<keyword evidence="1" id="KW-0805">Transcription regulation</keyword>
<sequence length="356" mass="39790">MLSNPARHSSKSGLRWDESKLEYVFMPDTLPTQTDRIRIGLLLIDQFSSLCITAMTGPFRSANRELGRENFVWEFLSVDDAPVTASDGLAVMPTQSIKSTARFDYFFVCAGMESNPPQRAALNTALQRFSRQSEVFGALCIGSFMLARAGFLDGYQFTLHWENQPAFAEEFPELEVSPNLYVMDRDRWTGSGGLSSMDIALHIIASYSGAAVANAVGNQYQIDRIRGASVGQRPYSLHQYDTLPKPMQQAIAAMIANMESTLPIPIVAKAAGKTVRSLERMFVRHLDTSPARYYRKLRLEKVRQLLWHTNLSILEIALMTGFPSPSHLSRLYQAEFGLKPSVDRKGQVSLMTTQSS</sequence>
<dbReference type="CDD" id="cd03136">
    <property type="entry name" value="GATase1_AraC_ArgR_like"/>
    <property type="match status" value="1"/>
</dbReference>
<dbReference type="InterPro" id="IPR018062">
    <property type="entry name" value="HTH_AraC-typ_CS"/>
</dbReference>
<evidence type="ECO:0000313" key="5">
    <source>
        <dbReference type="EMBL" id="GGA08733.1"/>
    </source>
</evidence>
<dbReference type="PROSITE" id="PS00041">
    <property type="entry name" value="HTH_ARAC_FAMILY_1"/>
    <property type="match status" value="1"/>
</dbReference>
<dbReference type="InterPro" id="IPR002818">
    <property type="entry name" value="DJ-1/PfpI"/>
</dbReference>
<organism evidence="5 6">
    <name type="scientific">Neptunicoccus cionae</name>
    <dbReference type="NCBI Taxonomy" id="2035344"/>
    <lineage>
        <taxon>Bacteria</taxon>
        <taxon>Pseudomonadati</taxon>
        <taxon>Pseudomonadota</taxon>
        <taxon>Alphaproteobacteria</taxon>
        <taxon>Rhodobacterales</taxon>
        <taxon>Paracoccaceae</taxon>
        <taxon>Neptunicoccus</taxon>
    </lineage>
</organism>
<accession>A0A916QUN6</accession>
<evidence type="ECO:0000256" key="1">
    <source>
        <dbReference type="ARBA" id="ARBA00023015"/>
    </source>
</evidence>
<dbReference type="InterPro" id="IPR018060">
    <property type="entry name" value="HTH_AraC"/>
</dbReference>
<dbReference type="SUPFAM" id="SSF46689">
    <property type="entry name" value="Homeodomain-like"/>
    <property type="match status" value="2"/>
</dbReference>
<dbReference type="AlphaFoldDB" id="A0A916QUN6"/>
<proteinExistence type="predicted"/>
<dbReference type="GO" id="GO:0043565">
    <property type="term" value="F:sequence-specific DNA binding"/>
    <property type="evidence" value="ECO:0007669"/>
    <property type="project" value="InterPro"/>
</dbReference>
<comment type="caution">
    <text evidence="5">The sequence shown here is derived from an EMBL/GenBank/DDBJ whole genome shotgun (WGS) entry which is preliminary data.</text>
</comment>
<dbReference type="Pfam" id="PF12833">
    <property type="entry name" value="HTH_18"/>
    <property type="match status" value="1"/>
</dbReference>
<name>A0A916QUN6_9RHOB</name>
<gene>
    <name evidence="5" type="ORF">GCM10011498_05840</name>
</gene>
<dbReference type="EMBL" id="BMKA01000001">
    <property type="protein sequence ID" value="GGA08733.1"/>
    <property type="molecule type" value="Genomic_DNA"/>
</dbReference>
<reference evidence="5" key="1">
    <citation type="journal article" date="2014" name="Int. J. Syst. Evol. Microbiol.">
        <title>Complete genome sequence of Corynebacterium casei LMG S-19264T (=DSM 44701T), isolated from a smear-ripened cheese.</title>
        <authorList>
            <consortium name="US DOE Joint Genome Institute (JGI-PGF)"/>
            <person name="Walter F."/>
            <person name="Albersmeier A."/>
            <person name="Kalinowski J."/>
            <person name="Ruckert C."/>
        </authorList>
    </citation>
    <scope>NUCLEOTIDE SEQUENCE</scope>
    <source>
        <strain evidence="5">CGMCC 1.15880</strain>
    </source>
</reference>
<evidence type="ECO:0000313" key="6">
    <source>
        <dbReference type="Proteomes" id="UP000628017"/>
    </source>
</evidence>
<dbReference type="SUPFAM" id="SSF52317">
    <property type="entry name" value="Class I glutamine amidotransferase-like"/>
    <property type="match status" value="1"/>
</dbReference>
<reference evidence="5" key="2">
    <citation type="submission" date="2020-09" db="EMBL/GenBank/DDBJ databases">
        <authorList>
            <person name="Sun Q."/>
            <person name="Zhou Y."/>
        </authorList>
    </citation>
    <scope>NUCLEOTIDE SEQUENCE</scope>
    <source>
        <strain evidence="5">CGMCC 1.15880</strain>
    </source>
</reference>
<dbReference type="InterPro" id="IPR009057">
    <property type="entry name" value="Homeodomain-like_sf"/>
</dbReference>
<protein>
    <submittedName>
        <fullName evidence="5">AraC family transcriptional regulator</fullName>
    </submittedName>
</protein>
<dbReference type="Gene3D" id="3.40.50.880">
    <property type="match status" value="1"/>
</dbReference>
<feature type="domain" description="HTH araC/xylS-type" evidence="4">
    <location>
        <begin position="248"/>
        <end position="346"/>
    </location>
</feature>
<keyword evidence="3" id="KW-0804">Transcription</keyword>
<evidence type="ECO:0000256" key="3">
    <source>
        <dbReference type="ARBA" id="ARBA00023163"/>
    </source>
</evidence>
<dbReference type="SMART" id="SM00342">
    <property type="entry name" value="HTH_ARAC"/>
    <property type="match status" value="1"/>
</dbReference>
<dbReference type="InterPro" id="IPR052158">
    <property type="entry name" value="INH-QAR"/>
</dbReference>
<keyword evidence="2" id="KW-0238">DNA-binding</keyword>
<evidence type="ECO:0000256" key="2">
    <source>
        <dbReference type="ARBA" id="ARBA00023125"/>
    </source>
</evidence>
<dbReference type="PANTHER" id="PTHR43130">
    <property type="entry name" value="ARAC-FAMILY TRANSCRIPTIONAL REGULATOR"/>
    <property type="match status" value="1"/>
</dbReference>
<dbReference type="PROSITE" id="PS01124">
    <property type="entry name" value="HTH_ARAC_FAMILY_2"/>
    <property type="match status" value="1"/>
</dbReference>
<dbReference type="Gene3D" id="1.10.10.60">
    <property type="entry name" value="Homeodomain-like"/>
    <property type="match status" value="1"/>
</dbReference>
<dbReference type="InterPro" id="IPR029062">
    <property type="entry name" value="Class_I_gatase-like"/>
</dbReference>